<dbReference type="SMART" id="SM00960">
    <property type="entry name" value="Robl_LC7"/>
    <property type="match status" value="1"/>
</dbReference>
<proteinExistence type="predicted"/>
<dbReference type="Gene3D" id="3.30.450.30">
    <property type="entry name" value="Dynein light chain 2a, cytoplasmic"/>
    <property type="match status" value="1"/>
</dbReference>
<evidence type="ECO:0000313" key="3">
    <source>
        <dbReference type="Proteomes" id="UP000663651"/>
    </source>
</evidence>
<keyword evidence="3" id="KW-1185">Reference proteome</keyword>
<dbReference type="SUPFAM" id="SSF103196">
    <property type="entry name" value="Roadblock/LC7 domain"/>
    <property type="match status" value="1"/>
</dbReference>
<evidence type="ECO:0000313" key="2">
    <source>
        <dbReference type="EMBL" id="QSV45866.1"/>
    </source>
</evidence>
<feature type="domain" description="Roadblock/LAMTOR2" evidence="1">
    <location>
        <begin position="1"/>
        <end position="88"/>
    </location>
</feature>
<dbReference type="EMBL" id="CP071382">
    <property type="protein sequence ID" value="QSV45866.1"/>
    <property type="molecule type" value="Genomic_DNA"/>
</dbReference>
<protein>
    <submittedName>
        <fullName evidence="2">Roadblock/LC7 domain-containing protein</fullName>
    </submittedName>
</protein>
<dbReference type="Proteomes" id="UP000663651">
    <property type="component" value="Chromosome"/>
</dbReference>
<dbReference type="InterPro" id="IPR004942">
    <property type="entry name" value="Roadblock/LAMTOR2_dom"/>
</dbReference>
<dbReference type="RefSeq" id="WP_207163657.1">
    <property type="nucleotide sequence ID" value="NZ_CP071382.1"/>
</dbReference>
<gene>
    <name evidence="2" type="ORF">JZM60_00785</name>
</gene>
<evidence type="ECO:0000259" key="1">
    <source>
        <dbReference type="SMART" id="SM00960"/>
    </source>
</evidence>
<organism evidence="2 3">
    <name type="scientific">Geobacter benzoatilyticus</name>
    <dbReference type="NCBI Taxonomy" id="2815309"/>
    <lineage>
        <taxon>Bacteria</taxon>
        <taxon>Pseudomonadati</taxon>
        <taxon>Thermodesulfobacteriota</taxon>
        <taxon>Desulfuromonadia</taxon>
        <taxon>Geobacterales</taxon>
        <taxon>Geobacteraceae</taxon>
        <taxon>Geobacter</taxon>
    </lineage>
</organism>
<reference evidence="2 3" key="1">
    <citation type="submission" date="2021-03" db="EMBL/GenBank/DDBJ databases">
        <title>Geobacter metallireducens gen. nov. sp. nov., a microorganism capable of coupling the complete oxidation of organic compounds to the reduction of iron and other metals.</title>
        <authorList>
            <person name="Li Y."/>
        </authorList>
    </citation>
    <scope>NUCLEOTIDE SEQUENCE [LARGE SCALE GENOMIC DNA]</scope>
    <source>
        <strain evidence="2 3">Jerry-YX</strain>
    </source>
</reference>
<accession>A0ABX7Q341</accession>
<name>A0ABX7Q341_9BACT</name>
<sequence>MDAILQKLNAVPGVVGSLVCGHGGVPVACVFPPLFDTAIIEGVCSAVADPAEGAMNAAGSPELIDFRYGDGRIVVKPMHDAFVLLLCTKKVNLGELTISLNVAKAKLESCMAAPPAPPSKGVAGASNLLELPVCHLADRTKGSSFEQFGMAALTPATVTQIASFYKSEPFKKLKLTNRVNGVAGVFPVMVVNESDSFYDGKIILCSAIEKKLETVQGDGLLVEIA</sequence>